<reference evidence="1 2" key="1">
    <citation type="submission" date="2022-06" db="EMBL/GenBank/DDBJ databases">
        <authorList>
            <person name="Jeon C.O."/>
        </authorList>
    </citation>
    <scope>NUCLEOTIDE SEQUENCE [LARGE SCALE GENOMIC DNA]</scope>
    <source>
        <strain evidence="1 2">KCTC 13943</strain>
    </source>
</reference>
<name>A0ABT0WB25_9BACI</name>
<evidence type="ECO:0008006" key="3">
    <source>
        <dbReference type="Google" id="ProtNLM"/>
    </source>
</evidence>
<sequence length="125" mass="14660">MVTAIVIPIVCLYFLWITRKEMKAQEQKWLAVGNIRKESVLTGQIKSSTEEKQRFYHNRFIYVQELKLQTEIKQITIKKMTPVTKAAKIEAFTVGDVIRIYGCWDGNQFYFDEFEVVSSDNKKVT</sequence>
<comment type="caution">
    <text evidence="1">The sequence shown here is derived from an EMBL/GenBank/DDBJ whole genome shotgun (WGS) entry which is preliminary data.</text>
</comment>
<gene>
    <name evidence="1" type="ORF">NDK43_15425</name>
</gene>
<protein>
    <recommendedName>
        <fullName evidence="3">DUF3127 domain-containing protein</fullName>
    </recommendedName>
</protein>
<dbReference type="EMBL" id="JAMQCR010000001">
    <property type="protein sequence ID" value="MCM2533523.1"/>
    <property type="molecule type" value="Genomic_DNA"/>
</dbReference>
<organism evidence="1 2">
    <name type="scientific">Neobacillus pocheonensis</name>
    <dbReference type="NCBI Taxonomy" id="363869"/>
    <lineage>
        <taxon>Bacteria</taxon>
        <taxon>Bacillati</taxon>
        <taxon>Bacillota</taxon>
        <taxon>Bacilli</taxon>
        <taxon>Bacillales</taxon>
        <taxon>Bacillaceae</taxon>
        <taxon>Neobacillus</taxon>
    </lineage>
</organism>
<keyword evidence="2" id="KW-1185">Reference proteome</keyword>
<accession>A0ABT0WB25</accession>
<proteinExistence type="predicted"/>
<evidence type="ECO:0000313" key="1">
    <source>
        <dbReference type="EMBL" id="MCM2533523.1"/>
    </source>
</evidence>
<dbReference type="Proteomes" id="UP001523262">
    <property type="component" value="Unassembled WGS sequence"/>
</dbReference>
<evidence type="ECO:0000313" key="2">
    <source>
        <dbReference type="Proteomes" id="UP001523262"/>
    </source>
</evidence>